<proteinExistence type="predicted"/>
<feature type="domain" description="C3H1-type" evidence="13">
    <location>
        <begin position="63"/>
        <end position="89"/>
    </location>
</feature>
<keyword evidence="7" id="KW-0805">Transcription regulation</keyword>
<evidence type="ECO:0000256" key="6">
    <source>
        <dbReference type="ARBA" id="ARBA00022833"/>
    </source>
</evidence>
<feature type="domain" description="G-patch" evidence="14">
    <location>
        <begin position="222"/>
        <end position="268"/>
    </location>
</feature>
<feature type="region of interest" description="Disordered" evidence="12">
    <location>
        <begin position="325"/>
        <end position="346"/>
    </location>
</feature>
<feature type="compositionally biased region" description="Acidic residues" evidence="12">
    <location>
        <begin position="174"/>
        <end position="200"/>
    </location>
</feature>
<dbReference type="Proteomes" id="UP000053201">
    <property type="component" value="Unassembled WGS sequence"/>
</dbReference>
<evidence type="ECO:0000256" key="10">
    <source>
        <dbReference type="ARBA" id="ARBA00023242"/>
    </source>
</evidence>
<dbReference type="GeneID" id="27691821"/>
<comment type="subcellular location">
    <subcellularLocation>
        <location evidence="1">Nucleus</location>
    </subcellularLocation>
</comment>
<dbReference type="Gene3D" id="2.30.30.1190">
    <property type="match status" value="1"/>
</dbReference>
<keyword evidence="3" id="KW-0678">Repressor</keyword>
<gene>
    <name evidence="15" type="ORF">SPPG_08676</name>
</gene>
<feature type="compositionally biased region" description="Basic and acidic residues" evidence="12">
    <location>
        <begin position="334"/>
        <end position="346"/>
    </location>
</feature>
<evidence type="ECO:0000259" key="14">
    <source>
        <dbReference type="PROSITE" id="PS50174"/>
    </source>
</evidence>
<dbReference type="GO" id="GO:0008270">
    <property type="term" value="F:zinc ion binding"/>
    <property type="evidence" value="ECO:0007669"/>
    <property type="project" value="UniProtKB-KW"/>
</dbReference>
<dbReference type="SMART" id="SM00443">
    <property type="entry name" value="G_patch"/>
    <property type="match status" value="1"/>
</dbReference>
<dbReference type="PANTHER" id="PTHR46297:SF1">
    <property type="entry name" value="ZINC FINGER CCCH-TYPE WITH G PATCH DOMAIN-CONTAINING PROTEIN"/>
    <property type="match status" value="1"/>
</dbReference>
<evidence type="ECO:0000259" key="13">
    <source>
        <dbReference type="PROSITE" id="PS50103"/>
    </source>
</evidence>
<feature type="region of interest" description="Disordered" evidence="12">
    <location>
        <begin position="264"/>
        <end position="312"/>
    </location>
</feature>
<dbReference type="OrthoDB" id="4822at2759"/>
<evidence type="ECO:0000313" key="15">
    <source>
        <dbReference type="EMBL" id="KNC95919.1"/>
    </source>
</evidence>
<dbReference type="GO" id="GO:0001227">
    <property type="term" value="F:DNA-binding transcription repressor activity, RNA polymerase II-specific"/>
    <property type="evidence" value="ECO:0007669"/>
    <property type="project" value="TreeGrafter"/>
</dbReference>
<keyword evidence="5 11" id="KW-0863">Zinc-finger</keyword>
<dbReference type="GO" id="GO:0005634">
    <property type="term" value="C:nucleus"/>
    <property type="evidence" value="ECO:0007669"/>
    <property type="project" value="UniProtKB-SubCell"/>
</dbReference>
<keyword evidence="4 11" id="KW-0479">Metal-binding</keyword>
<evidence type="ECO:0000256" key="1">
    <source>
        <dbReference type="ARBA" id="ARBA00004123"/>
    </source>
</evidence>
<dbReference type="GO" id="GO:0000978">
    <property type="term" value="F:RNA polymerase II cis-regulatory region sequence-specific DNA binding"/>
    <property type="evidence" value="ECO:0007669"/>
    <property type="project" value="TreeGrafter"/>
</dbReference>
<evidence type="ECO:0000256" key="9">
    <source>
        <dbReference type="ARBA" id="ARBA00023163"/>
    </source>
</evidence>
<keyword evidence="6 11" id="KW-0862">Zinc</keyword>
<keyword evidence="9" id="KW-0804">Transcription</keyword>
<evidence type="ECO:0000256" key="11">
    <source>
        <dbReference type="PROSITE-ProRule" id="PRU00723"/>
    </source>
</evidence>
<evidence type="ECO:0000256" key="5">
    <source>
        <dbReference type="ARBA" id="ARBA00022771"/>
    </source>
</evidence>
<dbReference type="PROSITE" id="PS50174">
    <property type="entry name" value="G_PATCH"/>
    <property type="match status" value="1"/>
</dbReference>
<reference evidence="15 16" key="1">
    <citation type="submission" date="2009-08" db="EMBL/GenBank/DDBJ databases">
        <title>The Genome Sequence of Spizellomyces punctatus strain DAOM BR117.</title>
        <authorList>
            <consortium name="The Broad Institute Genome Sequencing Platform"/>
            <person name="Russ C."/>
            <person name="Cuomo C."/>
            <person name="Shea T."/>
            <person name="Young S.K."/>
            <person name="Zeng Q."/>
            <person name="Koehrsen M."/>
            <person name="Haas B."/>
            <person name="Borodovsky M."/>
            <person name="Guigo R."/>
            <person name="Alvarado L."/>
            <person name="Berlin A."/>
            <person name="Bochicchio J."/>
            <person name="Borenstein D."/>
            <person name="Chapman S."/>
            <person name="Chen Z."/>
            <person name="Engels R."/>
            <person name="Freedman E."/>
            <person name="Gellesch M."/>
            <person name="Goldberg J."/>
            <person name="Griggs A."/>
            <person name="Gujja S."/>
            <person name="Heiman D."/>
            <person name="Hepburn T."/>
            <person name="Howarth C."/>
            <person name="Jen D."/>
            <person name="Larson L."/>
            <person name="Lewis B."/>
            <person name="Mehta T."/>
            <person name="Park D."/>
            <person name="Pearson M."/>
            <person name="Roberts A."/>
            <person name="Saif S."/>
            <person name="Shenoy N."/>
            <person name="Sisk P."/>
            <person name="Stolte C."/>
            <person name="Sykes S."/>
            <person name="Thomson T."/>
            <person name="Walk T."/>
            <person name="White J."/>
            <person name="Yandava C."/>
            <person name="Burger G."/>
            <person name="Gray M.W."/>
            <person name="Holland P.W.H."/>
            <person name="King N."/>
            <person name="Lang F.B.F."/>
            <person name="Roger A.J."/>
            <person name="Ruiz-Trillo I."/>
            <person name="Lander E."/>
            <person name="Nusbaum C."/>
        </authorList>
    </citation>
    <scope>NUCLEOTIDE SEQUENCE [LARGE SCALE GENOMIC DNA]</scope>
    <source>
        <strain evidence="15 16">DAOM BR117</strain>
    </source>
</reference>
<name>A0A0L0H4L8_SPIPD</name>
<feature type="zinc finger region" description="C3H1-type" evidence="11">
    <location>
        <begin position="63"/>
        <end position="89"/>
    </location>
</feature>
<evidence type="ECO:0000313" key="16">
    <source>
        <dbReference type="Proteomes" id="UP000053201"/>
    </source>
</evidence>
<keyword evidence="8" id="KW-0238">DNA-binding</keyword>
<feature type="compositionally biased region" description="Basic and acidic residues" evidence="12">
    <location>
        <begin position="294"/>
        <end position="305"/>
    </location>
</feature>
<dbReference type="AlphaFoldDB" id="A0A0L0H4L8"/>
<protein>
    <recommendedName>
        <fullName evidence="2">Zinc finger CCCH-type with G patch domain-containing protein</fullName>
    </recommendedName>
</protein>
<feature type="region of interest" description="Disordered" evidence="12">
    <location>
        <begin position="162"/>
        <end position="207"/>
    </location>
</feature>
<dbReference type="RefSeq" id="XP_016603959.1">
    <property type="nucleotide sequence ID" value="XM_016756826.1"/>
</dbReference>
<organism evidence="15 16">
    <name type="scientific">Spizellomyces punctatus (strain DAOM BR117)</name>
    <dbReference type="NCBI Taxonomy" id="645134"/>
    <lineage>
        <taxon>Eukaryota</taxon>
        <taxon>Fungi</taxon>
        <taxon>Fungi incertae sedis</taxon>
        <taxon>Chytridiomycota</taxon>
        <taxon>Chytridiomycota incertae sedis</taxon>
        <taxon>Chytridiomycetes</taxon>
        <taxon>Spizellomycetales</taxon>
        <taxon>Spizellomycetaceae</taxon>
        <taxon>Spizellomyces</taxon>
    </lineage>
</organism>
<evidence type="ECO:0000256" key="3">
    <source>
        <dbReference type="ARBA" id="ARBA00022491"/>
    </source>
</evidence>
<dbReference type="Pfam" id="PF01585">
    <property type="entry name" value="G-patch"/>
    <property type="match status" value="1"/>
</dbReference>
<keyword evidence="10" id="KW-0539">Nucleus</keyword>
<keyword evidence="16" id="KW-1185">Reference proteome</keyword>
<dbReference type="InterPro" id="IPR000467">
    <property type="entry name" value="G_patch_dom"/>
</dbReference>
<evidence type="ECO:0000256" key="7">
    <source>
        <dbReference type="ARBA" id="ARBA00023015"/>
    </source>
</evidence>
<dbReference type="InterPro" id="IPR000571">
    <property type="entry name" value="Znf_CCCH"/>
</dbReference>
<evidence type="ECO:0000256" key="2">
    <source>
        <dbReference type="ARBA" id="ARBA00022414"/>
    </source>
</evidence>
<sequence length="423" mass="46927">MARDWLFKTIDLTQDPNEFNLKEGGKCCVPFSVASATYFLPAMVLRLDRESDEATVLILTPLTRESRPCDWFLDGRCNADKCGRSHGIIMSLEHLLPTEVLNQGSIKEGAKVLARYRDGIYYRASVVAMEGPDGPFWVNYEGYGDEKTKLNADELVPVSGLGVEDHLENSGENGSEEESESDEWTSDSQEHDDDNEDGPSDETRVTFHYGDGEAMGTWEAHTKGIGGKLLAKMGYRIGKGLGKEGEGRLRPVEAEVLPAGKGLGVVVERSQRKRKRPREPGDAKGRHKRKHKGGRDAKSGQESEQHTPPADVFDFLNTSLNEKSTKSSAYISKPEPHTKAKQPDKQKLHVDLINVQTKASQLVAALSRAKEALARNKGDPKIAASYRAKIHDLEGTLRSVQQSEAAIQRRLNTEKQKKNMINF</sequence>
<evidence type="ECO:0000256" key="4">
    <source>
        <dbReference type="ARBA" id="ARBA00022723"/>
    </source>
</evidence>
<accession>A0A0L0H4L8</accession>
<dbReference type="PANTHER" id="PTHR46297">
    <property type="entry name" value="ZINC FINGER CCCH-TYPE WITH G PATCH DOMAIN-CONTAINING PROTEIN"/>
    <property type="match status" value="1"/>
</dbReference>
<evidence type="ECO:0000256" key="12">
    <source>
        <dbReference type="SAM" id="MobiDB-lite"/>
    </source>
</evidence>
<dbReference type="Gene3D" id="2.30.30.140">
    <property type="match status" value="1"/>
</dbReference>
<dbReference type="SUPFAM" id="SSF63748">
    <property type="entry name" value="Tudor/PWWP/MBT"/>
    <property type="match status" value="1"/>
</dbReference>
<dbReference type="PROSITE" id="PS50103">
    <property type="entry name" value="ZF_C3H1"/>
    <property type="match status" value="1"/>
</dbReference>
<dbReference type="VEuPathDB" id="FungiDB:SPPG_08676"/>
<evidence type="ECO:0000256" key="8">
    <source>
        <dbReference type="ARBA" id="ARBA00023125"/>
    </source>
</evidence>
<dbReference type="EMBL" id="KQ257473">
    <property type="protein sequence ID" value="KNC95919.1"/>
    <property type="molecule type" value="Genomic_DNA"/>
</dbReference>
<dbReference type="CDD" id="cd20384">
    <property type="entry name" value="Tudor_ZGPAT"/>
    <property type="match status" value="1"/>
</dbReference>